<dbReference type="Pfam" id="PF13472">
    <property type="entry name" value="Lipase_GDSL_2"/>
    <property type="match status" value="1"/>
</dbReference>
<reference evidence="3 4" key="1">
    <citation type="submission" date="2020-08" db="EMBL/GenBank/DDBJ databases">
        <title>Genomic Encyclopedia of Type Strains, Phase IV (KMG-IV): sequencing the most valuable type-strain genomes for metagenomic binning, comparative biology and taxonomic classification.</title>
        <authorList>
            <person name="Goeker M."/>
        </authorList>
    </citation>
    <scope>NUCLEOTIDE SEQUENCE [LARGE SCALE GENOMIC DNA]</scope>
    <source>
        <strain evidence="3 4">DSM 25966</strain>
    </source>
</reference>
<proteinExistence type="predicted"/>
<dbReference type="InterPro" id="IPR051532">
    <property type="entry name" value="Ester_Hydrolysis_Enzymes"/>
</dbReference>
<dbReference type="Proteomes" id="UP000553963">
    <property type="component" value="Unassembled WGS sequence"/>
</dbReference>
<dbReference type="InterPro" id="IPR013830">
    <property type="entry name" value="SGNH_hydro"/>
</dbReference>
<dbReference type="AlphaFoldDB" id="A0A840AL39"/>
<gene>
    <name evidence="3" type="ORF">GGR25_002019</name>
</gene>
<feature type="domain" description="SGNH hydrolase-type esterase" evidence="2">
    <location>
        <begin position="79"/>
        <end position="253"/>
    </location>
</feature>
<dbReference type="EMBL" id="JACIDS010000002">
    <property type="protein sequence ID" value="MBB3930980.1"/>
    <property type="molecule type" value="Genomic_DNA"/>
</dbReference>
<evidence type="ECO:0000256" key="1">
    <source>
        <dbReference type="SAM" id="SignalP"/>
    </source>
</evidence>
<organism evidence="3 4">
    <name type="scientific">Kaistia hirudinis</name>
    <dbReference type="NCBI Taxonomy" id="1293440"/>
    <lineage>
        <taxon>Bacteria</taxon>
        <taxon>Pseudomonadati</taxon>
        <taxon>Pseudomonadota</taxon>
        <taxon>Alphaproteobacteria</taxon>
        <taxon>Hyphomicrobiales</taxon>
        <taxon>Kaistiaceae</taxon>
        <taxon>Kaistia</taxon>
    </lineage>
</organism>
<feature type="signal peptide" evidence="1">
    <location>
        <begin position="1"/>
        <end position="35"/>
    </location>
</feature>
<comment type="caution">
    <text evidence="3">The sequence shown here is derived from an EMBL/GenBank/DDBJ whole genome shotgun (WGS) entry which is preliminary data.</text>
</comment>
<dbReference type="GO" id="GO:0016788">
    <property type="term" value="F:hydrolase activity, acting on ester bonds"/>
    <property type="evidence" value="ECO:0007669"/>
    <property type="project" value="UniProtKB-ARBA"/>
</dbReference>
<dbReference type="InterPro" id="IPR036514">
    <property type="entry name" value="SGNH_hydro_sf"/>
</dbReference>
<name>A0A840AL39_9HYPH</name>
<keyword evidence="1" id="KW-0732">Signal</keyword>
<dbReference type="RefSeq" id="WP_183398579.1">
    <property type="nucleotide sequence ID" value="NZ_JACIDS010000002.1"/>
</dbReference>
<keyword evidence="4" id="KW-1185">Reference proteome</keyword>
<evidence type="ECO:0000313" key="4">
    <source>
        <dbReference type="Proteomes" id="UP000553963"/>
    </source>
</evidence>
<dbReference type="PANTHER" id="PTHR30383">
    <property type="entry name" value="THIOESTERASE 1/PROTEASE 1/LYSOPHOSPHOLIPASE L1"/>
    <property type="match status" value="1"/>
</dbReference>
<dbReference type="Gene3D" id="3.40.50.1110">
    <property type="entry name" value="SGNH hydrolase"/>
    <property type="match status" value="1"/>
</dbReference>
<protein>
    <submittedName>
        <fullName evidence="3">Lysophospholipase L1-like esterase</fullName>
    </submittedName>
</protein>
<evidence type="ECO:0000313" key="3">
    <source>
        <dbReference type="EMBL" id="MBB3930980.1"/>
    </source>
</evidence>
<dbReference type="SUPFAM" id="SSF52266">
    <property type="entry name" value="SGNH hydrolase"/>
    <property type="match status" value="1"/>
</dbReference>
<feature type="chain" id="PRO_5032302420" evidence="1">
    <location>
        <begin position="36"/>
        <end position="265"/>
    </location>
</feature>
<accession>A0A840AL39</accession>
<evidence type="ECO:0000259" key="2">
    <source>
        <dbReference type="Pfam" id="PF13472"/>
    </source>
</evidence>
<sequence>MISRIGRAVRSLCRTIAPALLLAAAMMVAGGSARAENACPPAAIAVATTPVPMQYVAKLEAHLDKMTRLDQSDAEIVLFGDSLVEGWPAGMAPFDRFKVVNLGIGGDATQNALWRLQQYQPNALAPRYVIMTLGTNNLGAGDPPCGIAEGVRRTLDGLHALWPSAEIVFIAIPPRGDYLDFRDEDRRAANDEIQRSIAERPFTKYVNVDAVISCDFAGNIGFFDRLVGWLFPPAWRCGNYRADAIHFNANGYATLGAVLGGKATN</sequence>